<reference evidence="2 3" key="1">
    <citation type="journal article" date="2019" name="Sci. Data">
        <title>Hybrid genome assembly and annotation of Danionella translucida.</title>
        <authorList>
            <person name="Kadobianskyi M."/>
            <person name="Schulze L."/>
            <person name="Schuelke M."/>
            <person name="Judkewitz B."/>
        </authorList>
    </citation>
    <scope>NUCLEOTIDE SEQUENCE [LARGE SCALE GENOMIC DNA]</scope>
    <source>
        <strain evidence="2 3">Bolton</strain>
    </source>
</reference>
<dbReference type="PANTHER" id="PTHR34833:SF1">
    <property type="entry name" value="GENE, 17359-RELATED"/>
    <property type="match status" value="1"/>
</dbReference>
<keyword evidence="3" id="KW-1185">Reference proteome</keyword>
<sequence>MKRTQTDSKPTNVEKSRPGQRVIFTGPDGIGDFRPRMNYYPHSIGIGPLSPDATGDLGYLFRDAPNAPPPKPKSGFVGESSLTPPAVARLQIESTISPQS</sequence>
<comment type="caution">
    <text evidence="2">The sequence shown here is derived from an EMBL/GenBank/DDBJ whole genome shotgun (WGS) entry which is preliminary data.</text>
</comment>
<dbReference type="OrthoDB" id="6140842at2759"/>
<evidence type="ECO:0000256" key="1">
    <source>
        <dbReference type="SAM" id="MobiDB-lite"/>
    </source>
</evidence>
<accession>A0A553MNC4</accession>
<organism evidence="2 3">
    <name type="scientific">Danionella cerebrum</name>
    <dbReference type="NCBI Taxonomy" id="2873325"/>
    <lineage>
        <taxon>Eukaryota</taxon>
        <taxon>Metazoa</taxon>
        <taxon>Chordata</taxon>
        <taxon>Craniata</taxon>
        <taxon>Vertebrata</taxon>
        <taxon>Euteleostomi</taxon>
        <taxon>Actinopterygii</taxon>
        <taxon>Neopterygii</taxon>
        <taxon>Teleostei</taxon>
        <taxon>Ostariophysi</taxon>
        <taxon>Cypriniformes</taxon>
        <taxon>Danionidae</taxon>
        <taxon>Danioninae</taxon>
        <taxon>Danionella</taxon>
    </lineage>
</organism>
<feature type="compositionally biased region" description="Basic and acidic residues" evidence="1">
    <location>
        <begin position="1"/>
        <end position="17"/>
    </location>
</feature>
<dbReference type="Pfam" id="PF15123">
    <property type="entry name" value="DUF4562"/>
    <property type="match status" value="1"/>
</dbReference>
<dbReference type="PANTHER" id="PTHR34833">
    <property type="entry name" value="GENE, 17359-RELATED"/>
    <property type="match status" value="1"/>
</dbReference>
<dbReference type="EMBL" id="SRMA01027341">
    <property type="protein sequence ID" value="TRY54688.1"/>
    <property type="molecule type" value="Genomic_DNA"/>
</dbReference>
<gene>
    <name evidence="2" type="ORF">DNTS_031225</name>
</gene>
<name>A0A553MNC4_9TELE</name>
<dbReference type="AlphaFoldDB" id="A0A553MNC4"/>
<evidence type="ECO:0000313" key="3">
    <source>
        <dbReference type="Proteomes" id="UP000316079"/>
    </source>
</evidence>
<evidence type="ECO:0000313" key="2">
    <source>
        <dbReference type="EMBL" id="TRY54688.1"/>
    </source>
</evidence>
<proteinExistence type="predicted"/>
<dbReference type="InterPro" id="IPR027814">
    <property type="entry name" value="DUF4562"/>
</dbReference>
<protein>
    <submittedName>
        <fullName evidence="2">Uncharacterized protein</fullName>
    </submittedName>
</protein>
<feature type="region of interest" description="Disordered" evidence="1">
    <location>
        <begin position="1"/>
        <end position="30"/>
    </location>
</feature>
<feature type="region of interest" description="Disordered" evidence="1">
    <location>
        <begin position="62"/>
        <end position="85"/>
    </location>
</feature>
<dbReference type="Proteomes" id="UP000316079">
    <property type="component" value="Unassembled WGS sequence"/>
</dbReference>